<dbReference type="EMBL" id="LMVH01000001">
    <property type="protein sequence ID" value="KUL99181.1"/>
    <property type="molecule type" value="Genomic_DNA"/>
</dbReference>
<dbReference type="AlphaFoldDB" id="A0A0X3Y2X9"/>
<dbReference type="NCBIfam" id="TIGR01352">
    <property type="entry name" value="tonB_Cterm"/>
    <property type="match status" value="1"/>
</dbReference>
<keyword evidence="8" id="KW-1133">Transmembrane helix</keyword>
<keyword evidence="5" id="KW-0997">Cell inner membrane</keyword>
<feature type="region of interest" description="Disordered" evidence="10">
    <location>
        <begin position="46"/>
        <end position="157"/>
    </location>
</feature>
<dbReference type="OrthoDB" id="87839at2"/>
<dbReference type="Pfam" id="PF03544">
    <property type="entry name" value="TonB_C"/>
    <property type="match status" value="1"/>
</dbReference>
<dbReference type="GO" id="GO:0055085">
    <property type="term" value="P:transmembrane transport"/>
    <property type="evidence" value="ECO:0007669"/>
    <property type="project" value="InterPro"/>
</dbReference>
<dbReference type="PROSITE" id="PS52015">
    <property type="entry name" value="TONB_CTD"/>
    <property type="match status" value="1"/>
</dbReference>
<evidence type="ECO:0000256" key="1">
    <source>
        <dbReference type="ARBA" id="ARBA00004383"/>
    </source>
</evidence>
<feature type="compositionally biased region" description="Low complexity" evidence="10">
    <location>
        <begin position="130"/>
        <end position="149"/>
    </location>
</feature>
<evidence type="ECO:0000313" key="12">
    <source>
        <dbReference type="EMBL" id="KUL99181.1"/>
    </source>
</evidence>
<dbReference type="GO" id="GO:0015031">
    <property type="term" value="P:protein transport"/>
    <property type="evidence" value="ECO:0007669"/>
    <property type="project" value="UniProtKB-KW"/>
</dbReference>
<dbReference type="InterPro" id="IPR006260">
    <property type="entry name" value="TonB/TolA_C"/>
</dbReference>
<feature type="domain" description="TonB C-terminal" evidence="11">
    <location>
        <begin position="173"/>
        <end position="263"/>
    </location>
</feature>
<evidence type="ECO:0000256" key="7">
    <source>
        <dbReference type="ARBA" id="ARBA00022927"/>
    </source>
</evidence>
<evidence type="ECO:0000259" key="11">
    <source>
        <dbReference type="PROSITE" id="PS52015"/>
    </source>
</evidence>
<dbReference type="GO" id="GO:0031992">
    <property type="term" value="F:energy transducer activity"/>
    <property type="evidence" value="ECO:0007669"/>
    <property type="project" value="TreeGrafter"/>
</dbReference>
<comment type="caution">
    <text evidence="12">The sequence shown here is derived from an EMBL/GenBank/DDBJ whole genome shotgun (WGS) entry which is preliminary data.</text>
</comment>
<dbReference type="RefSeq" id="WP_059222826.1">
    <property type="nucleotide sequence ID" value="NZ_LMVH01000001.1"/>
</dbReference>
<keyword evidence="7" id="KW-0653">Protein transport</keyword>
<reference evidence="12 13" key="1">
    <citation type="submission" date="2015-10" db="EMBL/GenBank/DDBJ databases">
        <authorList>
            <person name="Gilbert D.G."/>
        </authorList>
    </citation>
    <scope>NUCLEOTIDE SEQUENCE [LARGE SCALE GENOMIC DNA]</scope>
    <source>
        <strain evidence="12 13">ChDC F311</strain>
    </source>
</reference>
<evidence type="ECO:0000256" key="8">
    <source>
        <dbReference type="ARBA" id="ARBA00022989"/>
    </source>
</evidence>
<dbReference type="Proteomes" id="UP000054800">
    <property type="component" value="Unassembled WGS sequence"/>
</dbReference>
<comment type="similarity">
    <text evidence="2">Belongs to the TonB family.</text>
</comment>
<dbReference type="GO" id="GO:0098797">
    <property type="term" value="C:plasma membrane protein complex"/>
    <property type="evidence" value="ECO:0007669"/>
    <property type="project" value="TreeGrafter"/>
</dbReference>
<dbReference type="FunFam" id="3.30.1150.10:FF:000017">
    <property type="entry name" value="Energy transducer TonB"/>
    <property type="match status" value="1"/>
</dbReference>
<comment type="subcellular location">
    <subcellularLocation>
        <location evidence="1">Cell inner membrane</location>
        <topology evidence="1">Single-pass membrane protein</topology>
        <orientation evidence="1">Periplasmic side</orientation>
    </subcellularLocation>
</comment>
<evidence type="ECO:0000256" key="4">
    <source>
        <dbReference type="ARBA" id="ARBA00022475"/>
    </source>
</evidence>
<gene>
    <name evidence="12" type="ORF">RO03_06560</name>
</gene>
<organism evidence="12 13">
    <name type="scientific">Fusobacterium nucleatum subsp. nucleatum</name>
    <dbReference type="NCBI Taxonomy" id="76856"/>
    <lineage>
        <taxon>Bacteria</taxon>
        <taxon>Fusobacteriati</taxon>
        <taxon>Fusobacteriota</taxon>
        <taxon>Fusobacteriia</taxon>
        <taxon>Fusobacteriales</taxon>
        <taxon>Fusobacteriaceae</taxon>
        <taxon>Fusobacterium</taxon>
    </lineage>
</organism>
<proteinExistence type="inferred from homology"/>
<accession>A0A0X3Y2X9</accession>
<dbReference type="InterPro" id="IPR037682">
    <property type="entry name" value="TonB_C"/>
</dbReference>
<sequence length="263" mass="29045">MKKYILISLVFHLIILFGFGVIQTAQLGKDEPKNQVVPIAFVAKQTSENPGGKVLDTEEREKQSPEPPKPKVEKKPEEKKPEEKKVEKKPEKKEIESNIPSKDAKPVEKQPETTTSENTQSTESADKVESTPSDNNSSSGGGNTSSTGSGDEGFGSNFISDGDGSYIALSSKGINYQIINEVEPDYPSQAESIGYSKQVKVTVKFLVGLKGNVEKAEITQSHKDLGFDAEVMKAIKKWKFKPIYHNGKNIKVYFVKTFVFDPQ</sequence>
<evidence type="ECO:0000256" key="2">
    <source>
        <dbReference type="ARBA" id="ARBA00006555"/>
    </source>
</evidence>
<evidence type="ECO:0000256" key="6">
    <source>
        <dbReference type="ARBA" id="ARBA00022692"/>
    </source>
</evidence>
<dbReference type="InterPro" id="IPR051045">
    <property type="entry name" value="TonB-dependent_transducer"/>
</dbReference>
<dbReference type="Gene3D" id="3.30.1150.10">
    <property type="match status" value="1"/>
</dbReference>
<evidence type="ECO:0000256" key="9">
    <source>
        <dbReference type="ARBA" id="ARBA00023136"/>
    </source>
</evidence>
<evidence type="ECO:0000256" key="5">
    <source>
        <dbReference type="ARBA" id="ARBA00022519"/>
    </source>
</evidence>
<keyword evidence="9" id="KW-0472">Membrane</keyword>
<dbReference type="PANTHER" id="PTHR33446:SF2">
    <property type="entry name" value="PROTEIN TONB"/>
    <property type="match status" value="1"/>
</dbReference>
<protein>
    <submittedName>
        <fullName evidence="12">Energy transducer TonB</fullName>
    </submittedName>
</protein>
<dbReference type="SUPFAM" id="SSF74653">
    <property type="entry name" value="TolA/TonB C-terminal domain"/>
    <property type="match status" value="1"/>
</dbReference>
<keyword evidence="4" id="KW-1003">Cell membrane</keyword>
<name>A0A0X3Y2X9_FUSNC</name>
<evidence type="ECO:0000256" key="10">
    <source>
        <dbReference type="SAM" id="MobiDB-lite"/>
    </source>
</evidence>
<evidence type="ECO:0000313" key="13">
    <source>
        <dbReference type="Proteomes" id="UP000054800"/>
    </source>
</evidence>
<keyword evidence="6" id="KW-0812">Transmembrane</keyword>
<feature type="compositionally biased region" description="Basic and acidic residues" evidence="10">
    <location>
        <begin position="55"/>
        <end position="111"/>
    </location>
</feature>
<feature type="compositionally biased region" description="Low complexity" evidence="10">
    <location>
        <begin position="112"/>
        <end position="123"/>
    </location>
</feature>
<evidence type="ECO:0000256" key="3">
    <source>
        <dbReference type="ARBA" id="ARBA00022448"/>
    </source>
</evidence>
<dbReference type="PANTHER" id="PTHR33446">
    <property type="entry name" value="PROTEIN TONB-RELATED"/>
    <property type="match status" value="1"/>
</dbReference>
<keyword evidence="3" id="KW-0813">Transport</keyword>